<dbReference type="PATRIC" id="fig|927665.4.peg.1554"/>
<comment type="caution">
    <text evidence="1">The sequence shown here is derived from an EMBL/GenBank/DDBJ whole genome shotgun (WGS) entry which is preliminary data.</text>
</comment>
<evidence type="ECO:0000313" key="1">
    <source>
        <dbReference type="EMBL" id="KKB56869.1"/>
    </source>
</evidence>
<protein>
    <submittedName>
        <fullName evidence="1">Uncharacterized protein</fullName>
    </submittedName>
</protein>
<dbReference type="AlphaFoldDB" id="A0A0F5JGH3"/>
<evidence type="ECO:0000313" key="2">
    <source>
        <dbReference type="Proteomes" id="UP000033047"/>
    </source>
</evidence>
<name>A0A0F5JGH3_9BACT</name>
<gene>
    <name evidence="1" type="ORF">HMPREF1535_01521</name>
</gene>
<accession>A0A0F5JGH3</accession>
<proteinExistence type="predicted"/>
<dbReference type="STRING" id="927665.HMPREF1535_01521"/>
<dbReference type="EMBL" id="AQHV01000010">
    <property type="protein sequence ID" value="KKB56869.1"/>
    <property type="molecule type" value="Genomic_DNA"/>
</dbReference>
<reference evidence="1 2" key="1">
    <citation type="submission" date="2013-04" db="EMBL/GenBank/DDBJ databases">
        <title>The Genome Sequence of Parabacteroides goldsteinii DSM 19448.</title>
        <authorList>
            <consortium name="The Broad Institute Genomics Platform"/>
            <person name="Earl A."/>
            <person name="Ward D."/>
            <person name="Feldgarden M."/>
            <person name="Gevers D."/>
            <person name="Martens E."/>
            <person name="Sakamoto M."/>
            <person name="Benno Y."/>
            <person name="Song Y."/>
            <person name="Liu C."/>
            <person name="Lee J."/>
            <person name="Bolanos M."/>
            <person name="Vaisanen M.L."/>
            <person name="Finegold S.M."/>
            <person name="Walker B."/>
            <person name="Young S."/>
            <person name="Zeng Q."/>
            <person name="Gargeya S."/>
            <person name="Fitzgerald M."/>
            <person name="Haas B."/>
            <person name="Abouelleil A."/>
            <person name="Allen A.W."/>
            <person name="Alvarado L."/>
            <person name="Arachchi H.M."/>
            <person name="Berlin A.M."/>
            <person name="Chapman S.B."/>
            <person name="Gainer-Dewar J."/>
            <person name="Goldberg J."/>
            <person name="Griggs A."/>
            <person name="Gujja S."/>
            <person name="Hansen M."/>
            <person name="Howarth C."/>
            <person name="Imamovic A."/>
            <person name="Ireland A."/>
            <person name="Larimer J."/>
            <person name="McCowan C."/>
            <person name="Murphy C."/>
            <person name="Pearson M."/>
            <person name="Poon T.W."/>
            <person name="Priest M."/>
            <person name="Roberts A."/>
            <person name="Saif S."/>
            <person name="Shea T."/>
            <person name="Sisk P."/>
            <person name="Sykes S."/>
            <person name="Wortman J."/>
            <person name="Nusbaum C."/>
            <person name="Birren B."/>
        </authorList>
    </citation>
    <scope>NUCLEOTIDE SEQUENCE [LARGE SCALE GENOMIC DNA]</scope>
    <source>
        <strain evidence="1 2">DSM 19448</strain>
    </source>
</reference>
<dbReference type="Proteomes" id="UP000033047">
    <property type="component" value="Unassembled WGS sequence"/>
</dbReference>
<organism evidence="1 2">
    <name type="scientific">Parabacteroides goldsteinii DSM 19448 = WAL 12034</name>
    <dbReference type="NCBI Taxonomy" id="927665"/>
    <lineage>
        <taxon>Bacteria</taxon>
        <taxon>Pseudomonadati</taxon>
        <taxon>Bacteroidota</taxon>
        <taxon>Bacteroidia</taxon>
        <taxon>Bacteroidales</taxon>
        <taxon>Tannerellaceae</taxon>
        <taxon>Parabacteroides</taxon>
    </lineage>
</organism>
<dbReference type="RefSeq" id="WP_046145739.1">
    <property type="nucleotide sequence ID" value="NZ_KQ033912.1"/>
</dbReference>
<dbReference type="HOGENOM" id="CLU_145230_0_0_10"/>
<sequence length="157" mass="18361">MKNVFFPDEVITKEDVFYVCSLIERIARRLKQPNRYVVNCMGKQALAEKLSLANVMHSENQQAVVERLIDEFRLQEGNYDVTNVNPALVDHIPTEQDMGKVYMRLVLSTLYSWEDYADAILCVYNDKICRTIDNYNGSAYYEPSYYLTRCYYSGTFN</sequence>